<name>A0ABR2QZC3_9ROSI</name>
<evidence type="ECO:0000256" key="1">
    <source>
        <dbReference type="SAM" id="Phobius"/>
    </source>
</evidence>
<comment type="caution">
    <text evidence="2">The sequence shown here is derived from an EMBL/GenBank/DDBJ whole genome shotgun (WGS) entry which is preliminary data.</text>
</comment>
<dbReference type="EMBL" id="JBBPBN010000029">
    <property type="protein sequence ID" value="KAK9006055.1"/>
    <property type="molecule type" value="Genomic_DNA"/>
</dbReference>
<protein>
    <submittedName>
        <fullName evidence="2">Uncharacterized protein</fullName>
    </submittedName>
</protein>
<proteinExistence type="predicted"/>
<keyword evidence="1" id="KW-1133">Transmembrane helix</keyword>
<keyword evidence="3" id="KW-1185">Reference proteome</keyword>
<sequence>MRSDLQASLDAEVKLMGRSNCQKLVEKYKDEKEMKLSAILLLEVFERAGNSINRYLQSDAYNDGTGSRLEIARKIQNLLEKAHFYMKPKDTDLNDIKCFSSTLDPVDHTSLPLPSRSHEFSVAEKKHMLGMQRGLQSTPSVEGSGARIGSRAFHMMVQRNSKCCGPQVSAPKSKTAGIPNVSGKKSISWFLYQLRVDINKHRLALALFLFWVVVFSFARVVSGSVVTSVM</sequence>
<organism evidence="2 3">
    <name type="scientific">Hibiscus sabdariffa</name>
    <name type="common">roselle</name>
    <dbReference type="NCBI Taxonomy" id="183260"/>
    <lineage>
        <taxon>Eukaryota</taxon>
        <taxon>Viridiplantae</taxon>
        <taxon>Streptophyta</taxon>
        <taxon>Embryophyta</taxon>
        <taxon>Tracheophyta</taxon>
        <taxon>Spermatophyta</taxon>
        <taxon>Magnoliopsida</taxon>
        <taxon>eudicotyledons</taxon>
        <taxon>Gunneridae</taxon>
        <taxon>Pentapetalae</taxon>
        <taxon>rosids</taxon>
        <taxon>malvids</taxon>
        <taxon>Malvales</taxon>
        <taxon>Malvaceae</taxon>
        <taxon>Malvoideae</taxon>
        <taxon>Hibiscus</taxon>
    </lineage>
</organism>
<gene>
    <name evidence="2" type="ORF">V6N11_035106</name>
</gene>
<evidence type="ECO:0000313" key="2">
    <source>
        <dbReference type="EMBL" id="KAK9006055.1"/>
    </source>
</evidence>
<keyword evidence="1" id="KW-0812">Transmembrane</keyword>
<accession>A0ABR2QZC3</accession>
<evidence type="ECO:0000313" key="3">
    <source>
        <dbReference type="Proteomes" id="UP001396334"/>
    </source>
</evidence>
<feature type="transmembrane region" description="Helical" evidence="1">
    <location>
        <begin position="203"/>
        <end position="221"/>
    </location>
</feature>
<reference evidence="2 3" key="1">
    <citation type="journal article" date="2024" name="G3 (Bethesda)">
        <title>Genome assembly of Hibiscus sabdariffa L. provides insights into metabolisms of medicinal natural products.</title>
        <authorList>
            <person name="Kim T."/>
        </authorList>
    </citation>
    <scope>NUCLEOTIDE SEQUENCE [LARGE SCALE GENOMIC DNA]</scope>
    <source>
        <strain evidence="2">TK-2024</strain>
        <tissue evidence="2">Old leaves</tissue>
    </source>
</reference>
<keyword evidence="1" id="KW-0472">Membrane</keyword>
<dbReference type="Proteomes" id="UP001396334">
    <property type="component" value="Unassembled WGS sequence"/>
</dbReference>